<dbReference type="EMBL" id="RHJS01000002">
    <property type="protein sequence ID" value="RRK32758.1"/>
    <property type="molecule type" value="Genomic_DNA"/>
</dbReference>
<protein>
    <submittedName>
        <fullName evidence="1">Uncharacterized protein</fullName>
    </submittedName>
</protein>
<dbReference type="Proteomes" id="UP000274920">
    <property type="component" value="Unassembled WGS sequence"/>
</dbReference>
<evidence type="ECO:0000313" key="2">
    <source>
        <dbReference type="Proteomes" id="UP000274920"/>
    </source>
</evidence>
<gene>
    <name evidence="1" type="ORF">EBB54_16380</name>
</gene>
<keyword evidence="2" id="KW-1185">Reference proteome</keyword>
<reference evidence="1" key="1">
    <citation type="submission" date="2018-10" db="EMBL/GenBank/DDBJ databases">
        <title>Schaedlerella arabinophila gen. nov. sp. nov., isolated from the mouse intestinal tract and comparative analysis with the genome of the closely related altered Schaedler flora strain ASF502.</title>
        <authorList>
            <person name="Miyake S."/>
            <person name="Soh M."/>
            <person name="Seedorf H."/>
        </authorList>
    </citation>
    <scope>NUCLEOTIDE SEQUENCE [LARGE SCALE GENOMIC DNA]</scope>
    <source>
        <strain evidence="1">DSM 106076</strain>
    </source>
</reference>
<sequence>MQGTGDAGCVVPGRYDADMDKICVQLAQERCLMEVSLSGDFEAGGSAGKEYSAAVSGRTLSAGQKSPAAVPGVKALIVQKYRAAAFRDQVSRMRMDLKG</sequence>
<name>A0A426DIZ1_9FIRM</name>
<evidence type="ECO:0000313" key="1">
    <source>
        <dbReference type="EMBL" id="RRK32758.1"/>
    </source>
</evidence>
<organism evidence="1 2">
    <name type="scientific">Schaedlerella arabinosiphila</name>
    <dbReference type="NCBI Taxonomy" id="2044587"/>
    <lineage>
        <taxon>Bacteria</taxon>
        <taxon>Bacillati</taxon>
        <taxon>Bacillota</taxon>
        <taxon>Clostridia</taxon>
        <taxon>Lachnospirales</taxon>
        <taxon>Lachnospiraceae</taxon>
        <taxon>Schaedlerella</taxon>
    </lineage>
</organism>
<accession>A0A426DIZ1</accession>
<proteinExistence type="predicted"/>
<comment type="caution">
    <text evidence="1">The sequence shown here is derived from an EMBL/GenBank/DDBJ whole genome shotgun (WGS) entry which is preliminary data.</text>
</comment>
<dbReference type="AlphaFoldDB" id="A0A426DIZ1"/>